<name>A0ABR2I3A3_9PEZI</name>
<dbReference type="SUPFAM" id="SSF53474">
    <property type="entry name" value="alpha/beta-Hydrolases"/>
    <property type="match status" value="1"/>
</dbReference>
<evidence type="ECO:0000313" key="3">
    <source>
        <dbReference type="Proteomes" id="UP001390339"/>
    </source>
</evidence>
<comment type="caution">
    <text evidence="2">The sequence shown here is derived from an EMBL/GenBank/DDBJ whole genome shotgun (WGS) entry which is preliminary data.</text>
</comment>
<reference evidence="2 3" key="1">
    <citation type="journal article" date="2024" name="IMA Fungus">
        <title>Apiospora arundinis, a panoply of carbohydrate-active enzymes and secondary metabolites.</title>
        <authorList>
            <person name="Sorensen T."/>
            <person name="Petersen C."/>
            <person name="Muurmann A.T."/>
            <person name="Christiansen J.V."/>
            <person name="Brundto M.L."/>
            <person name="Overgaard C.K."/>
            <person name="Boysen A.T."/>
            <person name="Wollenberg R.D."/>
            <person name="Larsen T.O."/>
            <person name="Sorensen J.L."/>
            <person name="Nielsen K.L."/>
            <person name="Sondergaard T.E."/>
        </authorList>
    </citation>
    <scope>NUCLEOTIDE SEQUENCE [LARGE SCALE GENOMIC DNA]</scope>
    <source>
        <strain evidence="2 3">AAU 773</strain>
    </source>
</reference>
<dbReference type="InterPro" id="IPR052897">
    <property type="entry name" value="Sec-Metab_Biosynth_Hydrolase"/>
</dbReference>
<proteinExistence type="predicted"/>
<keyword evidence="2" id="KW-0378">Hydrolase</keyword>
<evidence type="ECO:0000313" key="2">
    <source>
        <dbReference type="EMBL" id="KAK8856867.1"/>
    </source>
</evidence>
<keyword evidence="3" id="KW-1185">Reference proteome</keyword>
<dbReference type="PANTHER" id="PTHR37017">
    <property type="entry name" value="AB HYDROLASE-1 DOMAIN-CONTAINING PROTEIN-RELATED"/>
    <property type="match status" value="1"/>
</dbReference>
<feature type="non-terminal residue" evidence="2">
    <location>
        <position position="1"/>
    </location>
</feature>
<evidence type="ECO:0000259" key="1">
    <source>
        <dbReference type="Pfam" id="PF12697"/>
    </source>
</evidence>
<dbReference type="Proteomes" id="UP001390339">
    <property type="component" value="Unassembled WGS sequence"/>
</dbReference>
<dbReference type="PANTHER" id="PTHR37017:SF13">
    <property type="entry name" value="AB HYDROLASE-1 DOMAIN-CONTAINING PROTEIN"/>
    <property type="match status" value="1"/>
</dbReference>
<accession>A0ABR2I3A3</accession>
<dbReference type="Gene3D" id="3.40.50.1820">
    <property type="entry name" value="alpha/beta hydrolase"/>
    <property type="match status" value="1"/>
</dbReference>
<dbReference type="Pfam" id="PF12697">
    <property type="entry name" value="Abhydrolase_6"/>
    <property type="match status" value="1"/>
</dbReference>
<dbReference type="GO" id="GO:0016787">
    <property type="term" value="F:hydrolase activity"/>
    <property type="evidence" value="ECO:0007669"/>
    <property type="project" value="UniProtKB-KW"/>
</dbReference>
<dbReference type="EMBL" id="JAPCWZ010000007">
    <property type="protein sequence ID" value="KAK8856867.1"/>
    <property type="molecule type" value="Genomic_DNA"/>
</dbReference>
<sequence>TYIKTPTHAHFYTLTTLPHLIVITMSKPVIVIVPGSWQKPVAWNGFVQKLQAAGYEAVHVSMPTVGGTELPLAGLAEDVAAVQTVLRKLAGEGKKALVLGHSSGGLVGSNAIAGQDNVVGIIYLSAFMIPSGKALLDMLGGNPLPWMDIQGDRVLGVPEMLPQVAFNDMVPEEQAKWGAEMTHSSAALFATPSSHEPWAVGTPCGYIFCSDDNALPFPIQQQMAGQLGPNPKTVTLKAGHCAFLSIPDQLLEAVKTLESQLQQ</sequence>
<protein>
    <submittedName>
        <fullName evidence="2">Alpha/beta hydrolase fold-1</fullName>
    </submittedName>
</protein>
<organism evidence="2 3">
    <name type="scientific">Apiospora arundinis</name>
    <dbReference type="NCBI Taxonomy" id="335852"/>
    <lineage>
        <taxon>Eukaryota</taxon>
        <taxon>Fungi</taxon>
        <taxon>Dikarya</taxon>
        <taxon>Ascomycota</taxon>
        <taxon>Pezizomycotina</taxon>
        <taxon>Sordariomycetes</taxon>
        <taxon>Xylariomycetidae</taxon>
        <taxon>Amphisphaeriales</taxon>
        <taxon>Apiosporaceae</taxon>
        <taxon>Apiospora</taxon>
    </lineage>
</organism>
<dbReference type="InterPro" id="IPR000073">
    <property type="entry name" value="AB_hydrolase_1"/>
</dbReference>
<gene>
    <name evidence="2" type="ORF">PGQ11_012779</name>
</gene>
<feature type="domain" description="AB hydrolase-1" evidence="1">
    <location>
        <begin position="30"/>
        <end position="252"/>
    </location>
</feature>
<dbReference type="InterPro" id="IPR029058">
    <property type="entry name" value="AB_hydrolase_fold"/>
</dbReference>